<dbReference type="Proteomes" id="UP001311915">
    <property type="component" value="Unassembled WGS sequence"/>
</dbReference>
<name>A0AAV9KYU5_9SOLN</name>
<organism evidence="2 3">
    <name type="scientific">Solanum pinnatisectum</name>
    <name type="common">tansyleaf nightshade</name>
    <dbReference type="NCBI Taxonomy" id="50273"/>
    <lineage>
        <taxon>Eukaryota</taxon>
        <taxon>Viridiplantae</taxon>
        <taxon>Streptophyta</taxon>
        <taxon>Embryophyta</taxon>
        <taxon>Tracheophyta</taxon>
        <taxon>Spermatophyta</taxon>
        <taxon>Magnoliopsida</taxon>
        <taxon>eudicotyledons</taxon>
        <taxon>Gunneridae</taxon>
        <taxon>Pentapetalae</taxon>
        <taxon>asterids</taxon>
        <taxon>lamiids</taxon>
        <taxon>Solanales</taxon>
        <taxon>Solanaceae</taxon>
        <taxon>Solanoideae</taxon>
        <taxon>Solaneae</taxon>
        <taxon>Solanum</taxon>
    </lineage>
</organism>
<reference evidence="2 3" key="1">
    <citation type="submission" date="2023-10" db="EMBL/GenBank/DDBJ databases">
        <title>Genome-Wide Identification Analysis in wild type Solanum Pinnatisectum Reveals Some Genes Defensing Phytophthora Infestans.</title>
        <authorList>
            <person name="Sun C."/>
        </authorList>
    </citation>
    <scope>NUCLEOTIDE SEQUENCE [LARGE SCALE GENOMIC DNA]</scope>
    <source>
        <strain evidence="2">LQN</strain>
        <tissue evidence="2">Leaf</tissue>
    </source>
</reference>
<keyword evidence="1" id="KW-0175">Coiled coil</keyword>
<feature type="coiled-coil region" evidence="1">
    <location>
        <begin position="229"/>
        <end position="256"/>
    </location>
</feature>
<accession>A0AAV9KYU5</accession>
<protein>
    <submittedName>
        <fullName evidence="2">Uncharacterized protein</fullName>
    </submittedName>
</protein>
<keyword evidence="3" id="KW-1185">Reference proteome</keyword>
<proteinExistence type="predicted"/>
<evidence type="ECO:0000313" key="3">
    <source>
        <dbReference type="Proteomes" id="UP001311915"/>
    </source>
</evidence>
<sequence>MLIASFGVTHLAYPLMEHASLQGEERYQSLVSDIGDNTDSYCKGELKSSQGIGIYHLIPKQLYSQLRRASEKCPPSEPSVVIPVRVTRVVQHDLDAVLLTKKSHGKKSKFIPLENSIDVLDDVIVTKKDRKTKRTVSIGHSKEQVTLSKSVQTSSHTDNSDGDIVVNIETRKARILLFKKRTVIRGRVVTGTRLECSALLTTKNVEIVTLKVSHLAAMDQLHISYGLEHARLVEENSRLKEELAKTQAALETERISNSAHLKNLVDMFAKGSPSSSSCVPPFV</sequence>
<evidence type="ECO:0000313" key="2">
    <source>
        <dbReference type="EMBL" id="KAK4718627.1"/>
    </source>
</evidence>
<dbReference type="EMBL" id="JAWPEI010000008">
    <property type="protein sequence ID" value="KAK4718627.1"/>
    <property type="molecule type" value="Genomic_DNA"/>
</dbReference>
<gene>
    <name evidence="2" type="ORF">R3W88_016965</name>
</gene>
<comment type="caution">
    <text evidence="2">The sequence shown here is derived from an EMBL/GenBank/DDBJ whole genome shotgun (WGS) entry which is preliminary data.</text>
</comment>
<dbReference type="AlphaFoldDB" id="A0AAV9KYU5"/>
<evidence type="ECO:0000256" key="1">
    <source>
        <dbReference type="SAM" id="Coils"/>
    </source>
</evidence>